<dbReference type="PANTHER" id="PTHR45772:SF9">
    <property type="entry name" value="CONSERVED COMPONENT OF ABC TRANSPORTER FOR NATURAL AMINO ACIDS"/>
    <property type="match status" value="1"/>
</dbReference>
<dbReference type="InterPro" id="IPR003593">
    <property type="entry name" value="AAA+_ATPase"/>
</dbReference>
<evidence type="ECO:0000256" key="2">
    <source>
        <dbReference type="ARBA" id="ARBA00022741"/>
    </source>
</evidence>
<name>A0A5B9DQF1_9HYPH</name>
<accession>A0A5B9DQF1</accession>
<reference evidence="4 5" key="1">
    <citation type="journal article" date="2015" name="Int. J. Syst. Evol. Microbiol.">
        <title>Youhaiella tibetensis gen. nov., sp. nov., isolated from subsurface sediment.</title>
        <authorList>
            <person name="Wang Y.X."/>
            <person name="Huang F.Q."/>
            <person name="Nogi Y."/>
            <person name="Pang S.J."/>
            <person name="Wang P.K."/>
            <person name="Lv J."/>
        </authorList>
    </citation>
    <scope>NUCLEOTIDE SEQUENCE [LARGE SCALE GENOMIC DNA]</scope>
    <source>
        <strain evidence="5">fig4</strain>
    </source>
</reference>
<dbReference type="GO" id="GO:0005886">
    <property type="term" value="C:plasma membrane"/>
    <property type="evidence" value="ECO:0007669"/>
    <property type="project" value="TreeGrafter"/>
</dbReference>
<proteinExistence type="predicted"/>
<evidence type="ECO:0000313" key="5">
    <source>
        <dbReference type="Proteomes" id="UP000321062"/>
    </source>
</evidence>
<dbReference type="PROSITE" id="PS50893">
    <property type="entry name" value="ABC_TRANSPORTER_2"/>
    <property type="match status" value="1"/>
</dbReference>
<evidence type="ECO:0000313" key="4">
    <source>
        <dbReference type="EMBL" id="QEE20594.1"/>
    </source>
</evidence>
<dbReference type="Pfam" id="PF12399">
    <property type="entry name" value="BCA_ABC_TP_C"/>
    <property type="match status" value="1"/>
</dbReference>
<dbReference type="EMBL" id="CP041690">
    <property type="protein sequence ID" value="QEE20594.1"/>
    <property type="molecule type" value="Genomic_DNA"/>
</dbReference>
<dbReference type="OrthoDB" id="7158404at2"/>
<dbReference type="GO" id="GO:0016887">
    <property type="term" value="F:ATP hydrolysis activity"/>
    <property type="evidence" value="ECO:0007669"/>
    <property type="project" value="InterPro"/>
</dbReference>
<dbReference type="Pfam" id="PF00005">
    <property type="entry name" value="ABC_tran"/>
    <property type="match status" value="1"/>
</dbReference>
<sequence length="242" mass="25685">MTALLELRNVTKRFGGLVAVNGLSFSLARGEIAGLLGPNGSGKTTALNMISGLLLPNGGEIDLAGQAIGGLPADRIAHRGVARTFQLVRALPSLSVGENVLAALAFRRHPLWGPAAEPEIERLLASVGLGGRARQSAASLTYIDLKRMELARALAADPTLLLLDEWLAGLNPTELRDGIDLILSLRDRGMTVLLVEHVMDAVRALCDRCVVMNTGSLIAEGPTEDVLRHPEVVRAYLGDLHA</sequence>
<dbReference type="SUPFAM" id="SSF52540">
    <property type="entry name" value="P-loop containing nucleoside triphosphate hydrolases"/>
    <property type="match status" value="1"/>
</dbReference>
<dbReference type="Proteomes" id="UP000321062">
    <property type="component" value="Chromosome"/>
</dbReference>
<dbReference type="KEGG" id="yti:FNA67_10620"/>
<dbReference type="CDD" id="cd03219">
    <property type="entry name" value="ABC_Mj1267_LivG_branched"/>
    <property type="match status" value="1"/>
</dbReference>
<dbReference type="SMART" id="SM00382">
    <property type="entry name" value="AAA"/>
    <property type="match status" value="1"/>
</dbReference>
<keyword evidence="3 4" id="KW-0067">ATP-binding</keyword>
<evidence type="ECO:0000256" key="1">
    <source>
        <dbReference type="ARBA" id="ARBA00022448"/>
    </source>
</evidence>
<dbReference type="GO" id="GO:0005524">
    <property type="term" value="F:ATP binding"/>
    <property type="evidence" value="ECO:0007669"/>
    <property type="project" value="UniProtKB-KW"/>
</dbReference>
<dbReference type="InterPro" id="IPR003439">
    <property type="entry name" value="ABC_transporter-like_ATP-bd"/>
</dbReference>
<dbReference type="InterPro" id="IPR051120">
    <property type="entry name" value="ABC_AA/LPS_Transport"/>
</dbReference>
<gene>
    <name evidence="4" type="ORF">FNA67_10620</name>
</gene>
<organism evidence="4 5">
    <name type="scientific">Paradevosia tibetensis</name>
    <dbReference type="NCBI Taxonomy" id="1447062"/>
    <lineage>
        <taxon>Bacteria</taxon>
        <taxon>Pseudomonadati</taxon>
        <taxon>Pseudomonadota</taxon>
        <taxon>Alphaproteobacteria</taxon>
        <taxon>Hyphomicrobiales</taxon>
        <taxon>Devosiaceae</taxon>
        <taxon>Paradevosia</taxon>
    </lineage>
</organism>
<evidence type="ECO:0000256" key="3">
    <source>
        <dbReference type="ARBA" id="ARBA00022840"/>
    </source>
</evidence>
<dbReference type="InterPro" id="IPR032823">
    <property type="entry name" value="BCA_ABC_TP_C"/>
</dbReference>
<keyword evidence="1" id="KW-0813">Transport</keyword>
<keyword evidence="2" id="KW-0547">Nucleotide-binding</keyword>
<dbReference type="AlphaFoldDB" id="A0A5B9DQF1"/>
<dbReference type="InterPro" id="IPR027417">
    <property type="entry name" value="P-loop_NTPase"/>
</dbReference>
<dbReference type="Gene3D" id="3.40.50.300">
    <property type="entry name" value="P-loop containing nucleotide triphosphate hydrolases"/>
    <property type="match status" value="1"/>
</dbReference>
<dbReference type="RefSeq" id="WP_147656014.1">
    <property type="nucleotide sequence ID" value="NZ_BMFM01000001.1"/>
</dbReference>
<keyword evidence="5" id="KW-1185">Reference proteome</keyword>
<dbReference type="PANTHER" id="PTHR45772">
    <property type="entry name" value="CONSERVED COMPONENT OF ABC TRANSPORTER FOR NATURAL AMINO ACIDS-RELATED"/>
    <property type="match status" value="1"/>
</dbReference>
<protein>
    <submittedName>
        <fullName evidence="4">ABC transporter ATP-binding protein</fullName>
    </submittedName>
</protein>